<reference evidence="3" key="1">
    <citation type="submission" date="2021-01" db="UniProtKB">
        <authorList>
            <consortium name="EnsemblPlants"/>
        </authorList>
    </citation>
    <scope>IDENTIFICATION</scope>
</reference>
<dbReference type="AlphaFoldDB" id="A0A7N0ZXD8"/>
<dbReference type="OMA" id="QANEKWE"/>
<sequence>MTSPSSSSSSSPGVFVDLGIWTRIFHRDRIFASSHDLWRHNPSGGWATLLALSLILLWKLLHYLLFSRSSPKPLNPLRPPPPPPKVDWLITEDDLKNLILSLDDKSIEKEKWDDVIEKRSPTISYKAKCCKHKDEPWKYLSVTEFANYDTDVLRDFYMDNEYRMQWDRTVVEHVQLQVDEATGTETGRTVKKMPLLTAREYVLAWRLWEGKDKTYYCVTKDCEHPMAPRNKKYVRVGFYKSGWRIRKVPGKNASEIKLIYQEDSGMNVEMAKLAFAKGVWGYICKMESALQKYSAANRLQLSKSLNAITLAQKVPAELETMADTPSAIPSTATPQETQIVTREKRLLKKPSRQAVAKGLLLLGGVICLSRGHSTLGAKVAMAYLLTKLKKRSACSAKPSEKQS</sequence>
<feature type="transmembrane region" description="Helical" evidence="1">
    <location>
        <begin position="46"/>
        <end position="66"/>
    </location>
</feature>
<dbReference type="InterPro" id="IPR051213">
    <property type="entry name" value="START_lipid_transfer"/>
</dbReference>
<proteinExistence type="predicted"/>
<evidence type="ECO:0000256" key="1">
    <source>
        <dbReference type="SAM" id="Phobius"/>
    </source>
</evidence>
<accession>A0A7N0ZXD8</accession>
<keyword evidence="4" id="KW-1185">Reference proteome</keyword>
<feature type="domain" description="START" evidence="2">
    <location>
        <begin position="108"/>
        <end position="295"/>
    </location>
</feature>
<organism evidence="3 4">
    <name type="scientific">Kalanchoe fedtschenkoi</name>
    <name type="common">Lavender scallops</name>
    <name type="synonym">South American air plant</name>
    <dbReference type="NCBI Taxonomy" id="63787"/>
    <lineage>
        <taxon>Eukaryota</taxon>
        <taxon>Viridiplantae</taxon>
        <taxon>Streptophyta</taxon>
        <taxon>Embryophyta</taxon>
        <taxon>Tracheophyta</taxon>
        <taxon>Spermatophyta</taxon>
        <taxon>Magnoliopsida</taxon>
        <taxon>eudicotyledons</taxon>
        <taxon>Gunneridae</taxon>
        <taxon>Pentapetalae</taxon>
        <taxon>Saxifragales</taxon>
        <taxon>Crassulaceae</taxon>
        <taxon>Kalanchoe</taxon>
    </lineage>
</organism>
<dbReference type="Pfam" id="PF01852">
    <property type="entry name" value="START"/>
    <property type="match status" value="1"/>
</dbReference>
<protein>
    <recommendedName>
        <fullName evidence="2">START domain-containing protein</fullName>
    </recommendedName>
</protein>
<name>A0A7N0ZXD8_KALFE</name>
<evidence type="ECO:0000259" key="2">
    <source>
        <dbReference type="PROSITE" id="PS50848"/>
    </source>
</evidence>
<keyword evidence="1" id="KW-1133">Transmembrane helix</keyword>
<dbReference type="InterPro" id="IPR023393">
    <property type="entry name" value="START-like_dom_sf"/>
</dbReference>
<keyword evidence="1" id="KW-0472">Membrane</keyword>
<keyword evidence="1" id="KW-0812">Transmembrane</keyword>
<dbReference type="Gramene" id="Kaladp0048s0608.1.v1.1">
    <property type="protein sequence ID" value="Kaladp0048s0608.1.v1.1"/>
    <property type="gene ID" value="Kaladp0048s0608.v1.1"/>
</dbReference>
<dbReference type="GO" id="GO:0008289">
    <property type="term" value="F:lipid binding"/>
    <property type="evidence" value="ECO:0007669"/>
    <property type="project" value="InterPro"/>
</dbReference>
<dbReference type="EnsemblPlants" id="Kaladp0048s0608.1.v1.1">
    <property type="protein sequence ID" value="Kaladp0048s0608.1.v1.1"/>
    <property type="gene ID" value="Kaladp0048s0608.v1.1"/>
</dbReference>
<dbReference type="GO" id="GO:0005737">
    <property type="term" value="C:cytoplasm"/>
    <property type="evidence" value="ECO:0007669"/>
    <property type="project" value="UniProtKB-ARBA"/>
</dbReference>
<evidence type="ECO:0000313" key="3">
    <source>
        <dbReference type="EnsemblPlants" id="Kaladp0048s0608.1.v1.1"/>
    </source>
</evidence>
<dbReference type="Proteomes" id="UP000594263">
    <property type="component" value="Unplaced"/>
</dbReference>
<dbReference type="PANTHER" id="PTHR19308">
    <property type="entry name" value="PHOSPHATIDYLCHOLINE TRANSFER PROTEIN"/>
    <property type="match status" value="1"/>
</dbReference>
<dbReference type="PANTHER" id="PTHR19308:SF13">
    <property type="entry name" value="OS02G0468400 PROTEIN"/>
    <property type="match status" value="1"/>
</dbReference>
<dbReference type="SUPFAM" id="SSF55961">
    <property type="entry name" value="Bet v1-like"/>
    <property type="match status" value="1"/>
</dbReference>
<dbReference type="Gene3D" id="3.30.530.20">
    <property type="match status" value="1"/>
</dbReference>
<dbReference type="PROSITE" id="PS50848">
    <property type="entry name" value="START"/>
    <property type="match status" value="1"/>
</dbReference>
<dbReference type="InterPro" id="IPR002913">
    <property type="entry name" value="START_lipid-bd_dom"/>
</dbReference>
<evidence type="ECO:0000313" key="4">
    <source>
        <dbReference type="Proteomes" id="UP000594263"/>
    </source>
</evidence>